<dbReference type="Gene3D" id="1.10.10.10">
    <property type="entry name" value="Winged helix-like DNA-binding domain superfamily/Winged helix DNA-binding domain"/>
    <property type="match status" value="1"/>
</dbReference>
<dbReference type="Pfam" id="PF01022">
    <property type="entry name" value="HTH_5"/>
    <property type="match status" value="1"/>
</dbReference>
<dbReference type="EMBL" id="CP059320">
    <property type="protein sequence ID" value="QTH24816.1"/>
    <property type="molecule type" value="Genomic_DNA"/>
</dbReference>
<dbReference type="InterPro" id="IPR036388">
    <property type="entry name" value="WH-like_DNA-bd_sf"/>
</dbReference>
<evidence type="ECO:0000256" key="3">
    <source>
        <dbReference type="ARBA" id="ARBA00023163"/>
    </source>
</evidence>
<evidence type="ECO:0000313" key="6">
    <source>
        <dbReference type="Proteomes" id="UP000664914"/>
    </source>
</evidence>
<dbReference type="SMART" id="SM00418">
    <property type="entry name" value="HTH_ARSR"/>
    <property type="match status" value="1"/>
</dbReference>
<dbReference type="GO" id="GO:0003700">
    <property type="term" value="F:DNA-binding transcription factor activity"/>
    <property type="evidence" value="ECO:0007669"/>
    <property type="project" value="InterPro"/>
</dbReference>
<keyword evidence="5" id="KW-0614">Plasmid</keyword>
<name>A0A975D8C4_9SPHN</name>
<evidence type="ECO:0000313" key="5">
    <source>
        <dbReference type="EMBL" id="QTH24816.1"/>
    </source>
</evidence>
<sequence>MTTFTDSDLDAITDILKALAHDVRLKLMRTLLENGEKSVGELETMTGIGQPGLSQQLAILRKAELVQTRRDAKLVFYSLSPDALESTAKLLCALSGISGKDVQPAVKSSGSRARGSAATFARIL</sequence>
<dbReference type="GO" id="GO:0003677">
    <property type="term" value="F:DNA binding"/>
    <property type="evidence" value="ECO:0007669"/>
    <property type="project" value="UniProtKB-KW"/>
</dbReference>
<geneLocation type="plasmid" evidence="5 6">
    <name>pIBU218</name>
</geneLocation>
<feature type="domain" description="HTH arsR-type" evidence="4">
    <location>
        <begin position="4"/>
        <end position="99"/>
    </location>
</feature>
<dbReference type="Proteomes" id="UP000664914">
    <property type="component" value="Plasmid pIBU218"/>
</dbReference>
<dbReference type="SUPFAM" id="SSF46785">
    <property type="entry name" value="Winged helix' DNA-binding domain"/>
    <property type="match status" value="1"/>
</dbReference>
<keyword evidence="1" id="KW-0805">Transcription regulation</keyword>
<dbReference type="NCBIfam" id="NF033788">
    <property type="entry name" value="HTH_metalloreg"/>
    <property type="match status" value="1"/>
</dbReference>
<dbReference type="PROSITE" id="PS50987">
    <property type="entry name" value="HTH_ARSR_2"/>
    <property type="match status" value="1"/>
</dbReference>
<evidence type="ECO:0000256" key="1">
    <source>
        <dbReference type="ARBA" id="ARBA00023015"/>
    </source>
</evidence>
<reference evidence="5" key="1">
    <citation type="submission" date="2020-07" db="EMBL/GenBank/DDBJ databases">
        <authorList>
            <person name="Camacho E."/>
        </authorList>
    </citation>
    <scope>NUCLEOTIDE SEQUENCE</scope>
    <source>
        <strain evidence="5">MPO218</strain>
        <plasmid evidence="5">pIBU218</plasmid>
    </source>
</reference>
<dbReference type="InterPro" id="IPR036390">
    <property type="entry name" value="WH_DNA-bd_sf"/>
</dbReference>
<organism evidence="5 6">
    <name type="scientific">Rhizorhabdus wittichii</name>
    <dbReference type="NCBI Taxonomy" id="160791"/>
    <lineage>
        <taxon>Bacteria</taxon>
        <taxon>Pseudomonadati</taxon>
        <taxon>Pseudomonadota</taxon>
        <taxon>Alphaproteobacteria</taxon>
        <taxon>Sphingomonadales</taxon>
        <taxon>Sphingomonadaceae</taxon>
        <taxon>Rhizorhabdus</taxon>
    </lineage>
</organism>
<keyword evidence="2" id="KW-0238">DNA-binding</keyword>
<gene>
    <name evidence="5" type="ORF">HRJ34_27460</name>
</gene>
<reference evidence="5" key="2">
    <citation type="submission" date="2021-04" db="EMBL/GenBank/DDBJ databases">
        <title>Isolation and genomic analysis of the ibuprofen-degrading bacterium Sphingomonas strain MPO218.</title>
        <authorList>
            <person name="Aulestia M."/>
            <person name="Flores A."/>
            <person name="Mangas E.L."/>
            <person name="Perez-Pulido A.J."/>
            <person name="Santero E."/>
            <person name="Camacho E.M."/>
        </authorList>
    </citation>
    <scope>NUCLEOTIDE SEQUENCE</scope>
    <source>
        <strain evidence="5">MPO218</strain>
        <plasmid evidence="5">pIBU218</plasmid>
    </source>
</reference>
<evidence type="ECO:0000259" key="4">
    <source>
        <dbReference type="PROSITE" id="PS50987"/>
    </source>
</evidence>
<accession>A0A975D8C4</accession>
<proteinExistence type="predicted"/>
<dbReference type="PANTHER" id="PTHR43132">
    <property type="entry name" value="ARSENICAL RESISTANCE OPERON REPRESSOR ARSR-RELATED"/>
    <property type="match status" value="1"/>
</dbReference>
<dbReference type="PANTHER" id="PTHR43132:SF2">
    <property type="entry name" value="ARSENICAL RESISTANCE OPERON REPRESSOR ARSR-RELATED"/>
    <property type="match status" value="1"/>
</dbReference>
<dbReference type="CDD" id="cd00090">
    <property type="entry name" value="HTH_ARSR"/>
    <property type="match status" value="1"/>
</dbReference>
<dbReference type="RefSeq" id="WP_208634530.1">
    <property type="nucleotide sequence ID" value="NZ_CP059320.1"/>
</dbReference>
<dbReference type="InterPro" id="IPR051011">
    <property type="entry name" value="Metal_resp_trans_reg"/>
</dbReference>
<keyword evidence="3" id="KW-0804">Transcription</keyword>
<dbReference type="InterPro" id="IPR011991">
    <property type="entry name" value="ArsR-like_HTH"/>
</dbReference>
<dbReference type="AlphaFoldDB" id="A0A975D8C4"/>
<dbReference type="InterPro" id="IPR001845">
    <property type="entry name" value="HTH_ArsR_DNA-bd_dom"/>
</dbReference>
<dbReference type="PRINTS" id="PR00778">
    <property type="entry name" value="HTHARSR"/>
</dbReference>
<evidence type="ECO:0000256" key="2">
    <source>
        <dbReference type="ARBA" id="ARBA00023125"/>
    </source>
</evidence>
<protein>
    <submittedName>
        <fullName evidence="5">Helix-turn-helix transcriptional regulator</fullName>
    </submittedName>
</protein>